<evidence type="ECO:0000313" key="1">
    <source>
        <dbReference type="EMBL" id="CAK9016866.1"/>
    </source>
</evidence>
<reference evidence="1 2" key="1">
    <citation type="submission" date="2024-02" db="EMBL/GenBank/DDBJ databases">
        <authorList>
            <person name="Chen Y."/>
            <person name="Shah S."/>
            <person name="Dougan E. K."/>
            <person name="Thang M."/>
            <person name="Chan C."/>
        </authorList>
    </citation>
    <scope>NUCLEOTIDE SEQUENCE [LARGE SCALE GENOMIC DNA]</scope>
</reference>
<dbReference type="InterPro" id="IPR019531">
    <property type="entry name" value="Pmp4"/>
</dbReference>
<dbReference type="EMBL" id="CAXAMM010008250">
    <property type="protein sequence ID" value="CAK9016866.1"/>
    <property type="molecule type" value="Genomic_DNA"/>
</dbReference>
<accession>A0ABP0JRJ5</accession>
<protein>
    <submittedName>
        <fullName evidence="1">Peroxisomal membrane protein 4 (24 kDa peroxisomal intrinsic membrane protein)</fullName>
    </submittedName>
</protein>
<evidence type="ECO:0000313" key="2">
    <source>
        <dbReference type="Proteomes" id="UP001642464"/>
    </source>
</evidence>
<keyword evidence="2" id="KW-1185">Reference proteome</keyword>
<dbReference type="PANTHER" id="PTHR15460:SF3">
    <property type="entry name" value="PEROXISOMAL MEMBRANE PROTEIN 4"/>
    <property type="match status" value="1"/>
</dbReference>
<proteinExistence type="predicted"/>
<dbReference type="Proteomes" id="UP001642464">
    <property type="component" value="Unassembled WGS sequence"/>
</dbReference>
<sequence length="227" mass="26256">MDEEVRFAILSVWRGFRNGLFYGTKIRLPHALVMTLLFRRNADVRKMMDPIAKLTWEHSRNLALFAGFYKLCLAVARIVRVKLGDKIQTPPGVPVTQLDSFLAAALVGHFVWGRYSSVNSQIVMYLMSRVIFALCKVAADKDIKPFANYEFDTVYPWLASITWGLVLWLYEYHPDKLQKSLFDSMDFLYHQTNKWEGGTEDFLPSPATAAIFVYMTLRSRQLLWANK</sequence>
<gene>
    <name evidence="1" type="ORF">SCF082_LOCUS13380</name>
</gene>
<comment type="caution">
    <text evidence="1">The sequence shown here is derived from an EMBL/GenBank/DDBJ whole genome shotgun (WGS) entry which is preliminary data.</text>
</comment>
<name>A0ABP0JRJ5_9DINO</name>
<dbReference type="PANTHER" id="PTHR15460">
    <property type="entry name" value="PEROXISOMAL MEMBRANE PROTEIN 4"/>
    <property type="match status" value="1"/>
</dbReference>
<organism evidence="1 2">
    <name type="scientific">Durusdinium trenchii</name>
    <dbReference type="NCBI Taxonomy" id="1381693"/>
    <lineage>
        <taxon>Eukaryota</taxon>
        <taxon>Sar</taxon>
        <taxon>Alveolata</taxon>
        <taxon>Dinophyceae</taxon>
        <taxon>Suessiales</taxon>
        <taxon>Symbiodiniaceae</taxon>
        <taxon>Durusdinium</taxon>
    </lineage>
</organism>